<feature type="transmembrane region" description="Helical" evidence="1">
    <location>
        <begin position="170"/>
        <end position="194"/>
    </location>
</feature>
<comment type="caution">
    <text evidence="3">The sequence shown here is derived from an EMBL/GenBank/DDBJ whole genome shotgun (WGS) entry which is preliminary data.</text>
</comment>
<feature type="transmembrane region" description="Helical" evidence="1">
    <location>
        <begin position="140"/>
        <end position="158"/>
    </location>
</feature>
<sequence>MVDQHTTTAIAQIVFYVPMVPITSYMCYRNWKYGPRMAWYPEIPFSLLRLIGGVLTLFHERDKNNRLLIIVTIVFLNVGLVPLIMSFLGIFRLIKKFHIFASVVRYNIFVAIGLLTVSGALAATPDLAQVQAVLSKIADLQFACVLAALISACCLLYFKMKDEIGDSTMIYLQWILIASPPICVRTAYGLISVFEASGDNMTTSMWSPLFGSALAFSLLALVPEYITLCIYLFLAGHRLRTAKRCGLERRKTREHNSAQEHQNIDDGERSVEYVELR</sequence>
<dbReference type="Proteomes" id="UP001201980">
    <property type="component" value="Unassembled WGS sequence"/>
</dbReference>
<feature type="transmembrane region" description="Helical" evidence="1">
    <location>
        <begin position="6"/>
        <end position="27"/>
    </location>
</feature>
<evidence type="ECO:0000256" key="1">
    <source>
        <dbReference type="SAM" id="Phobius"/>
    </source>
</evidence>
<reference evidence="3" key="1">
    <citation type="submission" date="2022-07" db="EMBL/GenBank/DDBJ databases">
        <title>Draft genome sequence of Zalerion maritima ATCC 34329, a (micro)plastics degrading marine fungus.</title>
        <authorList>
            <person name="Paco A."/>
            <person name="Goncalves M.F.M."/>
            <person name="Rocha-Santos T.A.P."/>
            <person name="Alves A."/>
        </authorList>
    </citation>
    <scope>NUCLEOTIDE SEQUENCE</scope>
    <source>
        <strain evidence="3">ATCC 34329</strain>
    </source>
</reference>
<dbReference type="Pfam" id="PF24800">
    <property type="entry name" value="DUF7702"/>
    <property type="match status" value="1"/>
</dbReference>
<keyword evidence="1" id="KW-1133">Transmembrane helix</keyword>
<evidence type="ECO:0000313" key="4">
    <source>
        <dbReference type="Proteomes" id="UP001201980"/>
    </source>
</evidence>
<feature type="transmembrane region" description="Helical" evidence="1">
    <location>
        <begin position="39"/>
        <end position="58"/>
    </location>
</feature>
<feature type="transmembrane region" description="Helical" evidence="1">
    <location>
        <begin position="106"/>
        <end position="128"/>
    </location>
</feature>
<dbReference type="PANTHER" id="PTHR42109:SF2">
    <property type="entry name" value="INTEGRAL MEMBRANE PROTEIN"/>
    <property type="match status" value="1"/>
</dbReference>
<name>A0AAD5WQJ7_9PEZI</name>
<proteinExistence type="predicted"/>
<dbReference type="EMBL" id="JAKWBI020000368">
    <property type="protein sequence ID" value="KAJ2895890.1"/>
    <property type="molecule type" value="Genomic_DNA"/>
</dbReference>
<evidence type="ECO:0000313" key="3">
    <source>
        <dbReference type="EMBL" id="KAJ2895890.1"/>
    </source>
</evidence>
<dbReference type="AlphaFoldDB" id="A0AAD5WQJ7"/>
<feature type="transmembrane region" description="Helical" evidence="1">
    <location>
        <begin position="70"/>
        <end position="94"/>
    </location>
</feature>
<dbReference type="PANTHER" id="PTHR42109">
    <property type="entry name" value="UNPLACED GENOMIC SCAFFOLD UM_SCAF_CONTIG_1.265, WHOLE GENOME SHOTGUN SEQUENCE"/>
    <property type="match status" value="1"/>
</dbReference>
<feature type="transmembrane region" description="Helical" evidence="1">
    <location>
        <begin position="214"/>
        <end position="234"/>
    </location>
</feature>
<gene>
    <name evidence="3" type="ORF">MKZ38_006046</name>
</gene>
<organism evidence="3 4">
    <name type="scientific">Zalerion maritima</name>
    <dbReference type="NCBI Taxonomy" id="339359"/>
    <lineage>
        <taxon>Eukaryota</taxon>
        <taxon>Fungi</taxon>
        <taxon>Dikarya</taxon>
        <taxon>Ascomycota</taxon>
        <taxon>Pezizomycotina</taxon>
        <taxon>Sordariomycetes</taxon>
        <taxon>Lulworthiomycetidae</taxon>
        <taxon>Lulworthiales</taxon>
        <taxon>Lulworthiaceae</taxon>
        <taxon>Zalerion</taxon>
    </lineage>
</organism>
<feature type="domain" description="DUF7702" evidence="2">
    <location>
        <begin position="3"/>
        <end position="234"/>
    </location>
</feature>
<keyword evidence="4" id="KW-1185">Reference proteome</keyword>
<dbReference type="InterPro" id="IPR056119">
    <property type="entry name" value="DUF7702"/>
</dbReference>
<evidence type="ECO:0000259" key="2">
    <source>
        <dbReference type="Pfam" id="PF24800"/>
    </source>
</evidence>
<keyword evidence="1" id="KW-0472">Membrane</keyword>
<keyword evidence="1" id="KW-0812">Transmembrane</keyword>
<accession>A0AAD5WQJ7</accession>
<protein>
    <recommendedName>
        <fullName evidence="2">DUF7702 domain-containing protein</fullName>
    </recommendedName>
</protein>